<proteinExistence type="predicted"/>
<dbReference type="InterPro" id="IPR009045">
    <property type="entry name" value="Zn_M74/Hedgehog-like"/>
</dbReference>
<dbReference type="Gene3D" id="3.30.1380.10">
    <property type="match status" value="1"/>
</dbReference>
<feature type="domain" description="D-alanyl-D-alanine carboxypeptidase-like core" evidence="1">
    <location>
        <begin position="59"/>
        <end position="137"/>
    </location>
</feature>
<dbReference type="InterPro" id="IPR003709">
    <property type="entry name" value="VanY-like_core_dom"/>
</dbReference>
<gene>
    <name evidence="2" type="ORF">GCM10009710_07710</name>
</gene>
<dbReference type="EMBL" id="BAAAME010000002">
    <property type="protein sequence ID" value="GAA1729560.1"/>
    <property type="molecule type" value="Genomic_DNA"/>
</dbReference>
<dbReference type="Proteomes" id="UP001501057">
    <property type="component" value="Unassembled WGS sequence"/>
</dbReference>
<reference evidence="3" key="1">
    <citation type="journal article" date="2019" name="Int. J. Syst. Evol. Microbiol.">
        <title>The Global Catalogue of Microorganisms (GCM) 10K type strain sequencing project: providing services to taxonomists for standard genome sequencing and annotation.</title>
        <authorList>
            <consortium name="The Broad Institute Genomics Platform"/>
            <consortium name="The Broad Institute Genome Sequencing Center for Infectious Disease"/>
            <person name="Wu L."/>
            <person name="Ma J."/>
        </authorList>
    </citation>
    <scope>NUCLEOTIDE SEQUENCE [LARGE SCALE GENOMIC DNA]</scope>
    <source>
        <strain evidence="3">JCM 13518</strain>
    </source>
</reference>
<sequence>MTLVLLVLVGLLATAWLLVRTASTGSPLPGNVSLTGDDGGAIPDEGVPVSATDVVGVARLDPELLAAVQQAAADAAADGVELRITSGWRSKEYQQQLLDDATQEYGQAAARRLVQSPERSRHTSGDAVDIGPTDAAFWVLRHGSDYGLCQVYANEVWHYELLTEPGGTCPPLQADAS</sequence>
<dbReference type="Pfam" id="PF02557">
    <property type="entry name" value="VanY"/>
    <property type="match status" value="1"/>
</dbReference>
<keyword evidence="3" id="KW-1185">Reference proteome</keyword>
<evidence type="ECO:0000313" key="2">
    <source>
        <dbReference type="EMBL" id="GAA1729560.1"/>
    </source>
</evidence>
<accession>A0ABP4VK18</accession>
<comment type="caution">
    <text evidence="2">The sequence shown here is derived from an EMBL/GenBank/DDBJ whole genome shotgun (WGS) entry which is preliminary data.</text>
</comment>
<dbReference type="SUPFAM" id="SSF55166">
    <property type="entry name" value="Hedgehog/DD-peptidase"/>
    <property type="match status" value="1"/>
</dbReference>
<name>A0ABP4VK18_9ACTN</name>
<organism evidence="2 3">
    <name type="scientific">Aeromicrobium alkaliterrae</name>
    <dbReference type="NCBI Taxonomy" id="302168"/>
    <lineage>
        <taxon>Bacteria</taxon>
        <taxon>Bacillati</taxon>
        <taxon>Actinomycetota</taxon>
        <taxon>Actinomycetes</taxon>
        <taxon>Propionibacteriales</taxon>
        <taxon>Nocardioidaceae</taxon>
        <taxon>Aeromicrobium</taxon>
    </lineage>
</organism>
<evidence type="ECO:0000259" key="1">
    <source>
        <dbReference type="Pfam" id="PF02557"/>
    </source>
</evidence>
<dbReference type="PANTHER" id="PTHR34385:SF1">
    <property type="entry name" value="PEPTIDOGLYCAN L-ALANYL-D-GLUTAMATE ENDOPEPTIDASE CWLK"/>
    <property type="match status" value="1"/>
</dbReference>
<dbReference type="CDD" id="cd14846">
    <property type="entry name" value="Peptidase_M15_like"/>
    <property type="match status" value="1"/>
</dbReference>
<dbReference type="PANTHER" id="PTHR34385">
    <property type="entry name" value="D-ALANYL-D-ALANINE CARBOXYPEPTIDASE"/>
    <property type="match status" value="1"/>
</dbReference>
<protein>
    <submittedName>
        <fullName evidence="2">M15 family metallopeptidase</fullName>
    </submittedName>
</protein>
<evidence type="ECO:0000313" key="3">
    <source>
        <dbReference type="Proteomes" id="UP001501057"/>
    </source>
</evidence>
<dbReference type="InterPro" id="IPR052179">
    <property type="entry name" value="DD-CPase-like"/>
</dbReference>